<evidence type="ECO:0000256" key="5">
    <source>
        <dbReference type="ARBA" id="ARBA00022898"/>
    </source>
</evidence>
<evidence type="ECO:0000313" key="9">
    <source>
        <dbReference type="EMBL" id="SPF80164.1"/>
    </source>
</evidence>
<organism evidence="9 10">
    <name type="scientific">Pseudoprimorskyibacter insulae</name>
    <dbReference type="NCBI Taxonomy" id="1695997"/>
    <lineage>
        <taxon>Bacteria</taxon>
        <taxon>Pseudomonadati</taxon>
        <taxon>Pseudomonadota</taxon>
        <taxon>Alphaproteobacteria</taxon>
        <taxon>Rhodobacterales</taxon>
        <taxon>Paracoccaceae</taxon>
        <taxon>Pseudoprimorskyibacter</taxon>
    </lineage>
</organism>
<feature type="domain" description="Aminotransferase class I/classII large" evidence="8">
    <location>
        <begin position="35"/>
        <end position="381"/>
    </location>
</feature>
<sequence length="396" mass="42999">MPEVSRRLVSLSPQGQDGWEIYREARERNLKGEGIIELTIGEPDVKTDPSILDAMHASARGGQTGYPVVPGTDALRTEIARRVQSRTGVRTVKNNVLVTPGAQMALFATHLLTAGDGSAALHVDPYYPTYPGTIRSAGARPVSVPTSAANGFLPNEQALDAAWATYRARSLLINSPNNPTGVVYPAATIEAIARVVQRNDGWLISDEVYDTQVWEGNHVSPRSLPGMMDHTLVVGSMSKSHAMTGSRVGWIIGPERVIEALRKLAVVTTYGVPGYIQDAALYALQMGPTAERKVCEPFLRRRNMLLDIAKGYNQLELVRPTGAMYAFLDIRKTGLSGEDFARKMMNEQGVAVMPGESFGRCAAGHIRMSLTVKDAQLQEALPKVFAMAVDLAKQKS</sequence>
<name>A0A2R8AWA5_9RHOB</name>
<dbReference type="Gene3D" id="3.90.1150.10">
    <property type="entry name" value="Aspartate Aminotransferase, domain 1"/>
    <property type="match status" value="1"/>
</dbReference>
<protein>
    <recommendedName>
        <fullName evidence="7">Aminotransferase</fullName>
        <ecNumber evidence="7">2.6.1.-</ecNumber>
    </recommendedName>
</protein>
<comment type="catalytic activity">
    <reaction evidence="6">
        <text>L-aspartate + 2-oxoglutarate = oxaloacetate + L-glutamate</text>
        <dbReference type="Rhea" id="RHEA:21824"/>
        <dbReference type="ChEBI" id="CHEBI:16452"/>
        <dbReference type="ChEBI" id="CHEBI:16810"/>
        <dbReference type="ChEBI" id="CHEBI:29985"/>
        <dbReference type="ChEBI" id="CHEBI:29991"/>
        <dbReference type="EC" id="2.6.1.1"/>
    </reaction>
</comment>
<accession>A0A2R8AWA5</accession>
<dbReference type="InterPro" id="IPR015421">
    <property type="entry name" value="PyrdxlP-dep_Trfase_major"/>
</dbReference>
<dbReference type="GO" id="GO:0030170">
    <property type="term" value="F:pyridoxal phosphate binding"/>
    <property type="evidence" value="ECO:0007669"/>
    <property type="project" value="InterPro"/>
</dbReference>
<reference evidence="10" key="1">
    <citation type="submission" date="2018-03" db="EMBL/GenBank/DDBJ databases">
        <authorList>
            <person name="Rodrigo-Torres L."/>
            <person name="Arahal R. D."/>
            <person name="Lucena T."/>
        </authorList>
    </citation>
    <scope>NUCLEOTIDE SEQUENCE [LARGE SCALE GENOMIC DNA]</scope>
    <source>
        <strain evidence="10">CECT 8871</strain>
    </source>
</reference>
<evidence type="ECO:0000259" key="8">
    <source>
        <dbReference type="Pfam" id="PF00155"/>
    </source>
</evidence>
<dbReference type="CDD" id="cd00609">
    <property type="entry name" value="AAT_like"/>
    <property type="match status" value="1"/>
</dbReference>
<dbReference type="Gene3D" id="3.40.640.10">
    <property type="entry name" value="Type I PLP-dependent aspartate aminotransferase-like (Major domain)"/>
    <property type="match status" value="1"/>
</dbReference>
<dbReference type="GO" id="GO:0004069">
    <property type="term" value="F:L-aspartate:2-oxoglutarate aminotransferase activity"/>
    <property type="evidence" value="ECO:0007669"/>
    <property type="project" value="UniProtKB-EC"/>
</dbReference>
<dbReference type="InterPro" id="IPR050596">
    <property type="entry name" value="AspAT/PAT-like"/>
</dbReference>
<dbReference type="PANTHER" id="PTHR46383">
    <property type="entry name" value="ASPARTATE AMINOTRANSFERASE"/>
    <property type="match status" value="1"/>
</dbReference>
<evidence type="ECO:0000256" key="7">
    <source>
        <dbReference type="RuleBase" id="RU000481"/>
    </source>
</evidence>
<proteinExistence type="inferred from homology"/>
<gene>
    <name evidence="9" type="primary">aruH</name>
    <name evidence="9" type="ORF">PRI8871_01970</name>
</gene>
<keyword evidence="4 7" id="KW-0808">Transferase</keyword>
<dbReference type="OrthoDB" id="9763453at2"/>
<dbReference type="GO" id="GO:0006520">
    <property type="term" value="P:amino acid metabolic process"/>
    <property type="evidence" value="ECO:0007669"/>
    <property type="project" value="InterPro"/>
</dbReference>
<dbReference type="AlphaFoldDB" id="A0A2R8AWA5"/>
<evidence type="ECO:0000256" key="3">
    <source>
        <dbReference type="ARBA" id="ARBA00022576"/>
    </source>
</evidence>
<dbReference type="Proteomes" id="UP000244904">
    <property type="component" value="Unassembled WGS sequence"/>
</dbReference>
<comment type="cofactor">
    <cofactor evidence="1 7">
        <name>pyridoxal 5'-phosphate</name>
        <dbReference type="ChEBI" id="CHEBI:597326"/>
    </cofactor>
</comment>
<evidence type="ECO:0000256" key="6">
    <source>
        <dbReference type="ARBA" id="ARBA00049185"/>
    </source>
</evidence>
<dbReference type="EMBL" id="OMOJ01000003">
    <property type="protein sequence ID" value="SPF80164.1"/>
    <property type="molecule type" value="Genomic_DNA"/>
</dbReference>
<evidence type="ECO:0000313" key="10">
    <source>
        <dbReference type="Proteomes" id="UP000244904"/>
    </source>
</evidence>
<dbReference type="SUPFAM" id="SSF53383">
    <property type="entry name" value="PLP-dependent transferases"/>
    <property type="match status" value="1"/>
</dbReference>
<comment type="similarity">
    <text evidence="2 7">Belongs to the class-I pyridoxal-phosphate-dependent aminotransferase family.</text>
</comment>
<keyword evidence="10" id="KW-1185">Reference proteome</keyword>
<dbReference type="PROSITE" id="PS00105">
    <property type="entry name" value="AA_TRANSFER_CLASS_1"/>
    <property type="match status" value="1"/>
</dbReference>
<keyword evidence="3 7" id="KW-0032">Aminotransferase</keyword>
<evidence type="ECO:0000256" key="2">
    <source>
        <dbReference type="ARBA" id="ARBA00007441"/>
    </source>
</evidence>
<keyword evidence="5" id="KW-0663">Pyridoxal phosphate</keyword>
<keyword evidence="9" id="KW-0670">Pyruvate</keyword>
<dbReference type="InterPro" id="IPR015424">
    <property type="entry name" value="PyrdxlP-dep_Trfase"/>
</dbReference>
<dbReference type="Pfam" id="PF00155">
    <property type="entry name" value="Aminotran_1_2"/>
    <property type="match status" value="1"/>
</dbReference>
<dbReference type="InterPro" id="IPR004838">
    <property type="entry name" value="NHTrfase_class1_PyrdxlP-BS"/>
</dbReference>
<dbReference type="InterPro" id="IPR015422">
    <property type="entry name" value="PyrdxlP-dep_Trfase_small"/>
</dbReference>
<evidence type="ECO:0000256" key="4">
    <source>
        <dbReference type="ARBA" id="ARBA00022679"/>
    </source>
</evidence>
<dbReference type="RefSeq" id="WP_108886039.1">
    <property type="nucleotide sequence ID" value="NZ_OMOJ01000003.1"/>
</dbReference>
<dbReference type="EC" id="2.6.1.-" evidence="7"/>
<dbReference type="InterPro" id="IPR004839">
    <property type="entry name" value="Aminotransferase_I/II_large"/>
</dbReference>
<evidence type="ECO:0000256" key="1">
    <source>
        <dbReference type="ARBA" id="ARBA00001933"/>
    </source>
</evidence>
<dbReference type="PANTHER" id="PTHR46383:SF1">
    <property type="entry name" value="ASPARTATE AMINOTRANSFERASE"/>
    <property type="match status" value="1"/>
</dbReference>